<reference evidence="1 2" key="1">
    <citation type="submission" date="2018-09" db="EMBL/GenBank/DDBJ databases">
        <title>Cohnella cavernae sp. nov., isolated from a karst cave.</title>
        <authorList>
            <person name="Zhu H."/>
        </authorList>
    </citation>
    <scope>NUCLEOTIDE SEQUENCE [LARGE SCALE GENOMIC DNA]</scope>
    <source>
        <strain evidence="1 2">K2E09-144</strain>
    </source>
</reference>
<dbReference type="PIRSF" id="PIRSF018957">
    <property type="entry name" value="UCP018957"/>
    <property type="match status" value="1"/>
</dbReference>
<accession>A0A398CT69</accession>
<evidence type="ECO:0000313" key="1">
    <source>
        <dbReference type="EMBL" id="RIE03958.1"/>
    </source>
</evidence>
<keyword evidence="2" id="KW-1185">Reference proteome</keyword>
<protein>
    <submittedName>
        <fullName evidence="1">DUF1802 family protein</fullName>
    </submittedName>
</protein>
<comment type="caution">
    <text evidence="1">The sequence shown here is derived from an EMBL/GenBank/DDBJ whole genome shotgun (WGS) entry which is preliminary data.</text>
</comment>
<dbReference type="OrthoDB" id="9808776at2"/>
<dbReference type="Proteomes" id="UP000266340">
    <property type="component" value="Unassembled WGS sequence"/>
</dbReference>
<dbReference type="Pfam" id="PF08819">
    <property type="entry name" value="DUF1802"/>
    <property type="match status" value="1"/>
</dbReference>
<dbReference type="InterPro" id="IPR008307">
    <property type="entry name" value="UCP018957"/>
</dbReference>
<sequence>MNGQSIGLKEWAVAVKALEEGRQIIVLRKGGISEETRDFRLESPAFFLFPTFEHQRAELVKEDERAVVASTQEEAARHPGFFKLTSYAEVAEEIEVTDSATLSKLDELHIWTHDYAEERLKWKKTKPLHVLLLRVYKLEEPIELPMREEYNGCKSWTAFSDELPGRAQTPVLEDEEFAEKVSAVQEALKK</sequence>
<gene>
    <name evidence="1" type="ORF">D3H35_08335</name>
</gene>
<evidence type="ECO:0000313" key="2">
    <source>
        <dbReference type="Proteomes" id="UP000266340"/>
    </source>
</evidence>
<dbReference type="AlphaFoldDB" id="A0A398CT69"/>
<proteinExistence type="predicted"/>
<name>A0A398CT69_9BACL</name>
<dbReference type="RefSeq" id="WP_119148634.1">
    <property type="nucleotide sequence ID" value="NZ_JBHSOV010000006.1"/>
</dbReference>
<dbReference type="EMBL" id="QXJM01000029">
    <property type="protein sequence ID" value="RIE03958.1"/>
    <property type="molecule type" value="Genomic_DNA"/>
</dbReference>
<dbReference type="InterPro" id="IPR014923">
    <property type="entry name" value="DUF1802"/>
</dbReference>
<organism evidence="1 2">
    <name type="scientific">Cohnella faecalis</name>
    <dbReference type="NCBI Taxonomy" id="2315694"/>
    <lineage>
        <taxon>Bacteria</taxon>
        <taxon>Bacillati</taxon>
        <taxon>Bacillota</taxon>
        <taxon>Bacilli</taxon>
        <taxon>Bacillales</taxon>
        <taxon>Paenibacillaceae</taxon>
        <taxon>Cohnella</taxon>
    </lineage>
</organism>